<feature type="transmembrane region" description="Helical" evidence="1">
    <location>
        <begin position="150"/>
        <end position="167"/>
    </location>
</feature>
<protein>
    <recommendedName>
        <fullName evidence="2">DUF1468 domain-containing protein</fullName>
    </recommendedName>
</protein>
<dbReference type="Proteomes" id="UP000006462">
    <property type="component" value="Unassembled WGS sequence"/>
</dbReference>
<evidence type="ECO:0000313" key="3">
    <source>
        <dbReference type="EMBL" id="EFB89517.1"/>
    </source>
</evidence>
<evidence type="ECO:0000259" key="2">
    <source>
        <dbReference type="Pfam" id="PF07331"/>
    </source>
</evidence>
<keyword evidence="1" id="KW-0812">Transmembrane</keyword>
<sequence>MVHETGAAFQKREVSIYMQSMQELVLSLNNPRGLGVIVGVCAAVLAVSALFFVVCGKKGRLGSLLVSTAFVELSAVFVFLTSGLEEMEGMDSSAKLMPYLWSTPLLALSLFQLFRTWRAPAVKAVGYGRIDKVFLAFAIVAAAISQFNTLGFFVCTATMLVLLMLLLGERRILLILGTAACWVLFTWFVFNKVLLLGLPAGTLFSKLFV</sequence>
<feature type="transmembrane region" description="Helical" evidence="1">
    <location>
        <begin position="34"/>
        <end position="54"/>
    </location>
</feature>
<name>A0ABM9ZRN0_9BACT</name>
<evidence type="ECO:0000256" key="1">
    <source>
        <dbReference type="SAM" id="Phobius"/>
    </source>
</evidence>
<gene>
    <name evidence="3" type="ORF">HMPREF7215_0010</name>
</gene>
<dbReference type="Pfam" id="PF07331">
    <property type="entry name" value="TctB"/>
    <property type="match status" value="1"/>
</dbReference>
<feature type="domain" description="DUF1468" evidence="2">
    <location>
        <begin position="66"/>
        <end position="199"/>
    </location>
</feature>
<keyword evidence="1" id="KW-0472">Membrane</keyword>
<proteinExistence type="predicted"/>
<feature type="transmembrane region" description="Helical" evidence="1">
    <location>
        <begin position="126"/>
        <end position="144"/>
    </location>
</feature>
<reference evidence="3 4" key="1">
    <citation type="submission" date="2009-12" db="EMBL/GenBank/DDBJ databases">
        <authorList>
            <person name="Shrivastava S."/>
            <person name="Madupu R."/>
            <person name="Durkin A.S."/>
            <person name="Torralba M."/>
            <person name="Methe B."/>
            <person name="Sutton G.G."/>
            <person name="Strausberg R.L."/>
            <person name="Nelson K.E."/>
        </authorList>
    </citation>
    <scope>NUCLEOTIDE SEQUENCE [LARGE SCALE GENOMIC DNA]</scope>
    <source>
        <strain evidence="3 4">W5455</strain>
    </source>
</reference>
<comment type="caution">
    <text evidence="3">The sequence shown here is derived from an EMBL/GenBank/DDBJ whole genome shotgun (WGS) entry which is preliminary data.</text>
</comment>
<feature type="transmembrane region" description="Helical" evidence="1">
    <location>
        <begin position="61"/>
        <end position="84"/>
    </location>
</feature>
<dbReference type="InterPro" id="IPR009936">
    <property type="entry name" value="DUF1468"/>
</dbReference>
<feature type="transmembrane region" description="Helical" evidence="1">
    <location>
        <begin position="96"/>
        <end position="114"/>
    </location>
</feature>
<feature type="transmembrane region" description="Helical" evidence="1">
    <location>
        <begin position="172"/>
        <end position="190"/>
    </location>
</feature>
<keyword evidence="1" id="KW-1133">Transmembrane helix</keyword>
<organism evidence="3 4">
    <name type="scientific">Pyramidobacter piscolens W5455</name>
    <dbReference type="NCBI Taxonomy" id="352165"/>
    <lineage>
        <taxon>Bacteria</taxon>
        <taxon>Thermotogati</taxon>
        <taxon>Synergistota</taxon>
        <taxon>Synergistia</taxon>
        <taxon>Synergistales</taxon>
        <taxon>Dethiosulfovibrionaceae</taxon>
        <taxon>Pyramidobacter</taxon>
    </lineage>
</organism>
<keyword evidence="4" id="KW-1185">Reference proteome</keyword>
<dbReference type="EMBL" id="ADFP01000129">
    <property type="protein sequence ID" value="EFB89517.1"/>
    <property type="molecule type" value="Genomic_DNA"/>
</dbReference>
<accession>A0ABM9ZRN0</accession>
<evidence type="ECO:0000313" key="4">
    <source>
        <dbReference type="Proteomes" id="UP000006462"/>
    </source>
</evidence>